<protein>
    <submittedName>
        <fullName evidence="3">Uncharacterized protein</fullName>
    </submittedName>
</protein>
<evidence type="ECO:0000313" key="4">
    <source>
        <dbReference type="Proteomes" id="UP000186817"/>
    </source>
</evidence>
<feature type="coiled-coil region" evidence="1">
    <location>
        <begin position="400"/>
        <end position="654"/>
    </location>
</feature>
<feature type="coiled-coil region" evidence="1">
    <location>
        <begin position="285"/>
        <end position="367"/>
    </location>
</feature>
<feature type="compositionally biased region" description="Low complexity" evidence="2">
    <location>
        <begin position="27"/>
        <end position="46"/>
    </location>
</feature>
<dbReference type="AlphaFoldDB" id="A0A1Q9CPD4"/>
<sequence>MALSLRFLSQASKNIVAHAPSPRAACTPITPKTPKTPKSPQSPLSPLSTACTGLSFFPVEEAKRAPKTARRSVHFADESGAWVGNASSLLSAKGLGLLGKFQPDARAQATLDHSVQEEDPMALAAATRAAVLARKARQEDRCVPTPRVALEPTFPVLLGRRPSVGLPMKSPLSFLNEESCAQAARQAFLEQQERRASRAMVDFVVQYLAEVTELRDRIRSSTLSSSMQAALAEITDEGDGGDHGIYRFQPEIALDPKTQEYFKAAMQENMKIALTKGAAAAGETIQLLMSQLTDAQSELEKLREQLEDALLQAKLSEGIEKRPPPPRKVSVVDASSQEQVKKLQAELDALRAEFDAAKQDSERQKAILQVFGLEASATLDDARKLWESLNSPGDDWAGEAEKLREKNKALLKQSKTLEEELAEYKKKNYEETCRKLQSQVSDLQAEIEKLKQQLATKNMPSKGDGANEENEALKRQLAMLKKQVEAGKGDSAVKDLMKQNEALEAELAALKKQLTEKVAEVQETTKVADAARRQSTDLMGQVELMRKELERAKKDLDSERRRSAALEAAVEAAAEEGANGDSEGLAQANNRVRKLEQTLKGAREENDLLKKENGVLKEQLEEAKIMRKALEQAMEELRRKFEDFKRRLQEKGVDVSILDEALAEAGMPLHPMSVFDRLYKDAIRRQNRSQEKWVVDMRNAQQETWERILGIYDGPPLTKEQVNALVENGLIDIRMFGMEPKEAKEPRMFCPRCGSTMRASTPDDASAQPRPHTHGASLSERSKPKLERVRTWAGSVTSLRTAGAVAVPQGALTYTNAEAFTRKDLYLDIVGFHPASPLQERRPFAIVSEADQYRKHCRLQRFTEPNALDLPPAGSSQSPKAREGSPMSPSKSEAGSSPEAPPVSPASAPQAPLDFTLTPTASSAAKLEPPPTATLDSASAMTLDLRETQVKSPPPMLSEPAAPPLQQRRISARDAKIVDGAGDLSEDNVDFPVK</sequence>
<feature type="compositionally biased region" description="Acidic residues" evidence="2">
    <location>
        <begin position="984"/>
        <end position="994"/>
    </location>
</feature>
<feature type="region of interest" description="Disordered" evidence="2">
    <location>
        <begin position="756"/>
        <end position="786"/>
    </location>
</feature>
<gene>
    <name evidence="3" type="ORF">AK812_SmicGene34292</name>
</gene>
<keyword evidence="4" id="KW-1185">Reference proteome</keyword>
<reference evidence="3 4" key="1">
    <citation type="submission" date="2016-02" db="EMBL/GenBank/DDBJ databases">
        <title>Genome analysis of coral dinoflagellate symbionts highlights evolutionary adaptations to a symbiotic lifestyle.</title>
        <authorList>
            <person name="Aranda M."/>
            <person name="Li Y."/>
            <person name="Liew Y.J."/>
            <person name="Baumgarten S."/>
            <person name="Simakov O."/>
            <person name="Wilson M."/>
            <person name="Piel J."/>
            <person name="Ashoor H."/>
            <person name="Bougouffa S."/>
            <person name="Bajic V.B."/>
            <person name="Ryu T."/>
            <person name="Ravasi T."/>
            <person name="Bayer T."/>
            <person name="Micklem G."/>
            <person name="Kim H."/>
            <person name="Bhak J."/>
            <person name="Lajeunesse T.C."/>
            <person name="Voolstra C.R."/>
        </authorList>
    </citation>
    <scope>NUCLEOTIDE SEQUENCE [LARGE SCALE GENOMIC DNA]</scope>
    <source>
        <strain evidence="3 4">CCMP2467</strain>
    </source>
</reference>
<feature type="region of interest" description="Disordered" evidence="2">
    <location>
        <begin position="863"/>
        <end position="994"/>
    </location>
</feature>
<evidence type="ECO:0000313" key="3">
    <source>
        <dbReference type="EMBL" id="OLP84780.1"/>
    </source>
</evidence>
<keyword evidence="1" id="KW-0175">Coiled coil</keyword>
<dbReference type="OrthoDB" id="422637at2759"/>
<organism evidence="3 4">
    <name type="scientific">Symbiodinium microadriaticum</name>
    <name type="common">Dinoflagellate</name>
    <name type="synonym">Zooxanthella microadriatica</name>
    <dbReference type="NCBI Taxonomy" id="2951"/>
    <lineage>
        <taxon>Eukaryota</taxon>
        <taxon>Sar</taxon>
        <taxon>Alveolata</taxon>
        <taxon>Dinophyceae</taxon>
        <taxon>Suessiales</taxon>
        <taxon>Symbiodiniaceae</taxon>
        <taxon>Symbiodinium</taxon>
    </lineage>
</organism>
<accession>A0A1Q9CPD4</accession>
<evidence type="ECO:0000256" key="2">
    <source>
        <dbReference type="SAM" id="MobiDB-lite"/>
    </source>
</evidence>
<name>A0A1Q9CPD4_SYMMI</name>
<dbReference type="EMBL" id="LSRX01001018">
    <property type="protein sequence ID" value="OLP84780.1"/>
    <property type="molecule type" value="Genomic_DNA"/>
</dbReference>
<dbReference type="Proteomes" id="UP000186817">
    <property type="component" value="Unassembled WGS sequence"/>
</dbReference>
<feature type="compositionally biased region" description="Pro residues" evidence="2">
    <location>
        <begin position="952"/>
        <end position="963"/>
    </location>
</feature>
<comment type="caution">
    <text evidence="3">The sequence shown here is derived from an EMBL/GenBank/DDBJ whole genome shotgun (WGS) entry which is preliminary data.</text>
</comment>
<feature type="region of interest" description="Disordered" evidence="2">
    <location>
        <begin position="19"/>
        <end position="46"/>
    </location>
</feature>
<proteinExistence type="predicted"/>
<dbReference type="Gene3D" id="1.10.287.1490">
    <property type="match status" value="1"/>
</dbReference>
<evidence type="ECO:0000256" key="1">
    <source>
        <dbReference type="SAM" id="Coils"/>
    </source>
</evidence>
<feature type="compositionally biased region" description="Low complexity" evidence="2">
    <location>
        <begin position="885"/>
        <end position="898"/>
    </location>
</feature>
<dbReference type="PANTHER" id="PTHR43941">
    <property type="entry name" value="STRUCTURAL MAINTENANCE OF CHROMOSOMES PROTEIN 2"/>
    <property type="match status" value="1"/>
</dbReference>